<gene>
    <name evidence="4" type="ORF">KCV87_22510</name>
</gene>
<dbReference type="InterPro" id="IPR050792">
    <property type="entry name" value="ADP-ribosylglycohydrolase"/>
</dbReference>
<dbReference type="GO" id="GO:0046872">
    <property type="term" value="F:metal ion binding"/>
    <property type="evidence" value="ECO:0007669"/>
    <property type="project" value="UniProtKB-KW"/>
</dbReference>
<keyword evidence="3" id="KW-0460">Magnesium</keyword>
<evidence type="ECO:0000256" key="1">
    <source>
        <dbReference type="ARBA" id="ARBA00010702"/>
    </source>
</evidence>
<feature type="binding site" evidence="3">
    <location>
        <position position="53"/>
    </location>
    <ligand>
        <name>Mg(2+)</name>
        <dbReference type="ChEBI" id="CHEBI:18420"/>
        <label>1</label>
    </ligand>
</feature>
<name>A0AA45R206_9PSEU</name>
<comment type="similarity">
    <text evidence="1">Belongs to the ADP-ribosylglycohydrolase family.</text>
</comment>
<keyword evidence="3" id="KW-0479">Metal-binding</keyword>
<dbReference type="GO" id="GO:0016787">
    <property type="term" value="F:hydrolase activity"/>
    <property type="evidence" value="ECO:0007669"/>
    <property type="project" value="UniProtKB-KW"/>
</dbReference>
<dbReference type="InterPro" id="IPR005502">
    <property type="entry name" value="Ribosyl_crysJ1"/>
</dbReference>
<feature type="binding site" evidence="3">
    <location>
        <position position="54"/>
    </location>
    <ligand>
        <name>Mg(2+)</name>
        <dbReference type="ChEBI" id="CHEBI:18420"/>
        <label>1</label>
    </ligand>
</feature>
<dbReference type="PANTHER" id="PTHR16222:SF24">
    <property type="entry name" value="ADP-RIBOSYLHYDROLASE ARH3"/>
    <property type="match status" value="1"/>
</dbReference>
<dbReference type="EMBL" id="CP073249">
    <property type="protein sequence ID" value="QUF02254.1"/>
    <property type="molecule type" value="Genomic_DNA"/>
</dbReference>
<feature type="binding site" evidence="3">
    <location>
        <position position="289"/>
    </location>
    <ligand>
        <name>Mg(2+)</name>
        <dbReference type="ChEBI" id="CHEBI:18420"/>
        <label>1</label>
    </ligand>
</feature>
<dbReference type="InterPro" id="IPR036705">
    <property type="entry name" value="Ribosyl_crysJ1_sf"/>
</dbReference>
<keyword evidence="2" id="KW-0378">Hydrolase</keyword>
<dbReference type="Proteomes" id="UP000677152">
    <property type="component" value="Chromosome"/>
</dbReference>
<proteinExistence type="inferred from homology"/>
<feature type="binding site" evidence="3">
    <location>
        <position position="291"/>
    </location>
    <ligand>
        <name>Mg(2+)</name>
        <dbReference type="ChEBI" id="CHEBI:18420"/>
        <label>1</label>
    </ligand>
</feature>
<dbReference type="AlphaFoldDB" id="A0AA45R206"/>
<feature type="binding site" evidence="3">
    <location>
        <position position="292"/>
    </location>
    <ligand>
        <name>Mg(2+)</name>
        <dbReference type="ChEBI" id="CHEBI:18420"/>
        <label>1</label>
    </ligand>
</feature>
<dbReference type="PANTHER" id="PTHR16222">
    <property type="entry name" value="ADP-RIBOSYLGLYCOHYDROLASE"/>
    <property type="match status" value="1"/>
</dbReference>
<organism evidence="4 5">
    <name type="scientific">Actinosynnema pretiosum subsp. pretiosum</name>
    <dbReference type="NCBI Taxonomy" id="103721"/>
    <lineage>
        <taxon>Bacteria</taxon>
        <taxon>Bacillati</taxon>
        <taxon>Actinomycetota</taxon>
        <taxon>Actinomycetes</taxon>
        <taxon>Pseudonocardiales</taxon>
        <taxon>Pseudonocardiaceae</taxon>
        <taxon>Actinosynnema</taxon>
    </lineage>
</organism>
<dbReference type="Pfam" id="PF03747">
    <property type="entry name" value="ADP_ribosyl_GH"/>
    <property type="match status" value="1"/>
</dbReference>
<evidence type="ECO:0000313" key="5">
    <source>
        <dbReference type="Proteomes" id="UP000677152"/>
    </source>
</evidence>
<accession>A0AA45R206</accession>
<reference evidence="4" key="1">
    <citation type="submission" date="2021-04" db="EMBL/GenBank/DDBJ databases">
        <title>Genomic sequence of Actinosynnema pretiosum subsp. pretiosum ATCC 31280 (C-14919).</title>
        <authorList>
            <person name="Bai L."/>
            <person name="Wang X."/>
            <person name="Xiao Y."/>
        </authorList>
    </citation>
    <scope>NUCLEOTIDE SEQUENCE</scope>
    <source>
        <strain evidence="4">ATCC 31280</strain>
    </source>
</reference>
<comment type="cofactor">
    <cofactor evidence="3">
        <name>Mg(2+)</name>
        <dbReference type="ChEBI" id="CHEBI:18420"/>
    </cofactor>
    <text evidence="3">Binds 2 magnesium ions per subunit.</text>
</comment>
<evidence type="ECO:0000256" key="2">
    <source>
        <dbReference type="ARBA" id="ARBA00022801"/>
    </source>
</evidence>
<dbReference type="Gene3D" id="1.10.4080.10">
    <property type="entry name" value="ADP-ribosylation/Crystallin J1"/>
    <property type="match status" value="1"/>
</dbReference>
<sequence length="348" mass="36657">MKPIVGCVLAGAVGDALGAAVEFKPMDKIRGSYGHGGVTGMEDLYGAPGMITDDTQMLLFTLEGLLLAKRGGGNPVLAIQAAYQRWLHTQDKEMRPDGVVEEAPRGGWLVDVPEMNALRAPGNTCLTALRSARKGRASSLERPLNDSKGCGAVMRTAPIALWSDDPSVVFEIAARTGAHTHGHPSGYLSGGVMAVMVQQLLLGEEDLVRAAQRARVELVRWRGHEEQAEILDRAIRIGTGKAKLTPELIEGELGGGWVGEEALAIGLAAALAGKDMREALLLAVNHSGDSDSTGALCGNLLGARDGVAAIPQDWLRQVELAAMIEWLCTEAEQAFAPAGTGWGGQGWG</sequence>
<feature type="binding site" evidence="3">
    <location>
        <position position="52"/>
    </location>
    <ligand>
        <name>Mg(2+)</name>
        <dbReference type="ChEBI" id="CHEBI:18420"/>
        <label>1</label>
    </ligand>
</feature>
<dbReference type="SUPFAM" id="SSF101478">
    <property type="entry name" value="ADP-ribosylglycohydrolase"/>
    <property type="match status" value="1"/>
</dbReference>
<evidence type="ECO:0000256" key="3">
    <source>
        <dbReference type="PIRSR" id="PIRSR605502-1"/>
    </source>
</evidence>
<protein>
    <submittedName>
        <fullName evidence="4">ADP-ribosylglycohydrolase family protein</fullName>
    </submittedName>
</protein>
<evidence type="ECO:0000313" key="4">
    <source>
        <dbReference type="EMBL" id="QUF02254.1"/>
    </source>
</evidence>